<feature type="binding site" evidence="8">
    <location>
        <position position="787"/>
    </location>
    <ligand>
        <name>substrate</name>
    </ligand>
</feature>
<dbReference type="Pfam" id="PF02769">
    <property type="entry name" value="AIRS_C"/>
    <property type="match status" value="2"/>
</dbReference>
<evidence type="ECO:0000259" key="11">
    <source>
        <dbReference type="Pfam" id="PF18072"/>
    </source>
</evidence>
<dbReference type="InterPro" id="IPR003850">
    <property type="entry name" value="PurS"/>
</dbReference>
<dbReference type="InterPro" id="IPR016188">
    <property type="entry name" value="PurM-like_N"/>
</dbReference>
<dbReference type="GO" id="GO:0004642">
    <property type="term" value="F:phosphoribosylformylglycinamidine synthase activity"/>
    <property type="evidence" value="ECO:0007669"/>
    <property type="project" value="UniProtKB-UniRule"/>
</dbReference>
<comment type="function">
    <text evidence="8">Part of the phosphoribosylformylglycinamidine synthase complex involved in the purines biosynthetic pathway. Catalyzes the ATP-dependent conversion of formylglycinamide ribonucleotide (FGAR) and glutamine to yield formylglycinamidine ribonucleotide (FGAM) and glutamate. The FGAM synthase complex is composed of three subunits. PurQ produces an ammonia molecule by converting glutamine to glutamate. PurL transfers the ammonia molecule to FGAR to form FGAM in an ATP-dependent manner. PurS interacts with PurQ and PurL and is thought to assist in the transfer of the ammonia molecule from PurQ to PurL.</text>
</comment>
<dbReference type="SUPFAM" id="SSF56042">
    <property type="entry name" value="PurM C-terminal domain-like"/>
    <property type="match status" value="2"/>
</dbReference>
<keyword evidence="5 8" id="KW-0658">Purine biosynthesis</keyword>
<sequence length="1001" mass="108641">MAHRLEIGLKPELSDPGGQSLINKAHDYMGIEINNARVLRVLTFDTALTSEELETVRKRIFTNPVTDISSFAPLAPRVLSDFDWALWVGLKPGVRDNEGSTALEAMADVLGREMAEDEAVYFSRLYLLKAPGISRDEAESLCAELLANPIIQSWQVIAKDQWDPENGIGIFIPKVKLAHEPSVLNLEIKSDRDLMELSLERNLFLNEADIPVIRAYFDDPEVRSLRAEKGLKAPTDVELEYVSQARSDHCNHNTFNGRFEYRDMLTGEEQVVDNLFKECIKHPTEKLAAERDWVVSVLWDNAGVARLDDNNNYVITGETHNSPSNMEAYGGAITGIVGVYRDPMGTGKGAKLSAGMWGFCVGPRDYDGELKPALHPKRLLDGIIEGVRDGGNKSGIPTASGLLHFDPRYIGKCLVFVSALGVMPAQLGGEPSHEKTTRPGDLVVMCGGRVGADGIHGVTASSAGYSENTPAGHVQIGDPYTQKKMHDFLLEARDKGLIPYITDNGGGGLSSSVGESARLSPGAEVDLKKVPLKYEGLDPWQIWVSESQERMTVAVAPEDHDAFMALSDKHDVLSTVIGRFTGDGMLKLTYGDKVCCYVDVAFLEKGFPQWQFEAAWLPPAARGLVEPVLGDPEEMNSLVLDLLESPNLCSREWINRQFDHEVQGTSVIKPFVGVKADIPSEAGVILPVLESDTGLAMASVLLTEYGDIDTYHMITASVEEGLRRMTAVGGDPEQVGGVDNFCWPSIIYDPKTNPDGQYKAAQLVRACWGLKDACLALGIPLLSGKDSMYVDGTLKSEKGLTQRVSGPPTMMFTATAPVPGLHRAQTLEPKAAGDLVYVLGRTKDELGGSALYGLMNLTGLKVPETDFDASKALCRALSRALEANLAASTCVVSKGGLAYGFARMVMAAGMGLDLDLDLLDAEENLSGLGRLFSESTGRMIVTVDPAKKAEFEALLKDVAWAEVGRVAGHDRLLIKGLGRNLVELDAAGMRQSFNKRFGGLV</sequence>
<feature type="domain" description="PurM-like C-terminal" evidence="10">
    <location>
        <begin position="832"/>
        <end position="971"/>
    </location>
</feature>
<dbReference type="GO" id="GO:0006189">
    <property type="term" value="P:'de novo' IMP biosynthetic process"/>
    <property type="evidence" value="ECO:0007669"/>
    <property type="project" value="UniProtKB-UniRule"/>
</dbReference>
<feature type="binding site" evidence="8">
    <location>
        <position position="318"/>
    </location>
    <ligand>
        <name>Mg(2+)</name>
        <dbReference type="ChEBI" id="CHEBI:18420"/>
        <label>1</label>
    </ligand>
</feature>
<feature type="domain" description="Phosphoribosylformylglycinamidine synthase linker" evidence="11">
    <location>
        <begin position="194"/>
        <end position="252"/>
    </location>
</feature>
<dbReference type="Pfam" id="PF02700">
    <property type="entry name" value="PurS"/>
    <property type="match status" value="1"/>
</dbReference>
<dbReference type="EMBL" id="AZAC01000083">
    <property type="protein sequence ID" value="KIX10744.1"/>
    <property type="molecule type" value="Genomic_DNA"/>
</dbReference>
<dbReference type="InterPro" id="IPR036921">
    <property type="entry name" value="PurM-like_N_sf"/>
</dbReference>
<dbReference type="InterPro" id="IPR036604">
    <property type="entry name" value="PurS-like_sf"/>
</dbReference>
<dbReference type="Proteomes" id="UP000032233">
    <property type="component" value="Unassembled WGS sequence"/>
</dbReference>
<dbReference type="GO" id="GO:0005524">
    <property type="term" value="F:ATP binding"/>
    <property type="evidence" value="ECO:0007669"/>
    <property type="project" value="UniProtKB-UniRule"/>
</dbReference>
<dbReference type="Gene3D" id="3.30.1280.10">
    <property type="entry name" value="Phosphoribosylformylglycinamidine synthase subunit PurS"/>
    <property type="match status" value="2"/>
</dbReference>
<evidence type="ECO:0000256" key="3">
    <source>
        <dbReference type="ARBA" id="ARBA00022723"/>
    </source>
</evidence>
<feature type="binding site" evidence="8">
    <location>
        <position position="342"/>
    </location>
    <ligand>
        <name>Mg(2+)</name>
        <dbReference type="ChEBI" id="CHEBI:18420"/>
        <label>2</label>
    </ligand>
</feature>
<feature type="active site" evidence="8">
    <location>
        <position position="249"/>
    </location>
</feature>
<dbReference type="STRING" id="1429043.X474_27830"/>
<evidence type="ECO:0000256" key="6">
    <source>
        <dbReference type="ARBA" id="ARBA00022840"/>
    </source>
</evidence>
<evidence type="ECO:0000259" key="9">
    <source>
        <dbReference type="Pfam" id="PF00586"/>
    </source>
</evidence>
<feature type="domain" description="PurM-like N-terminal" evidence="9">
    <location>
        <begin position="300"/>
        <end position="423"/>
    </location>
</feature>
<keyword evidence="13" id="KW-1185">Reference proteome</keyword>
<dbReference type="CDD" id="cd02204">
    <property type="entry name" value="PurL_repeat2"/>
    <property type="match status" value="1"/>
</dbReference>
<evidence type="ECO:0000256" key="7">
    <source>
        <dbReference type="ARBA" id="ARBA00022842"/>
    </source>
</evidence>
<evidence type="ECO:0000256" key="2">
    <source>
        <dbReference type="ARBA" id="ARBA00022598"/>
    </source>
</evidence>
<dbReference type="InterPro" id="IPR036676">
    <property type="entry name" value="PurM-like_C_sf"/>
</dbReference>
<dbReference type="InterPro" id="IPR041609">
    <property type="entry name" value="PurL_linker"/>
</dbReference>
<evidence type="ECO:0000256" key="8">
    <source>
        <dbReference type="HAMAP-Rule" id="MF_00420"/>
    </source>
</evidence>
<comment type="catalytic activity">
    <reaction evidence="8">
        <text>N(2)-formyl-N(1)-(5-phospho-beta-D-ribosyl)glycinamide + L-glutamine + ATP + H2O = 2-formamido-N(1)-(5-O-phospho-beta-D-ribosyl)acetamidine + L-glutamate + ADP + phosphate + H(+)</text>
        <dbReference type="Rhea" id="RHEA:17129"/>
        <dbReference type="ChEBI" id="CHEBI:15377"/>
        <dbReference type="ChEBI" id="CHEBI:15378"/>
        <dbReference type="ChEBI" id="CHEBI:29985"/>
        <dbReference type="ChEBI" id="CHEBI:30616"/>
        <dbReference type="ChEBI" id="CHEBI:43474"/>
        <dbReference type="ChEBI" id="CHEBI:58359"/>
        <dbReference type="ChEBI" id="CHEBI:147286"/>
        <dbReference type="ChEBI" id="CHEBI:147287"/>
        <dbReference type="ChEBI" id="CHEBI:456216"/>
        <dbReference type="EC" id="6.3.5.3"/>
    </reaction>
</comment>
<dbReference type="InParanoid" id="A0A0D2IXG8"/>
<dbReference type="Pfam" id="PF18072">
    <property type="entry name" value="FGAR-AT_linker"/>
    <property type="match status" value="1"/>
</dbReference>
<dbReference type="Gene3D" id="3.30.1330.10">
    <property type="entry name" value="PurM-like, N-terminal domain"/>
    <property type="match status" value="2"/>
</dbReference>
<dbReference type="PANTHER" id="PTHR43555:SF1">
    <property type="entry name" value="PHOSPHORIBOSYLFORMYLGLYCINAMIDINE SYNTHASE SUBUNIT PURL"/>
    <property type="match status" value="1"/>
</dbReference>
<dbReference type="RefSeq" id="WP_044352910.1">
    <property type="nucleotide sequence ID" value="NZ_AZAC01000083.1"/>
</dbReference>
<comment type="similarity">
    <text evidence="8">Belongs to the FGAMS family.</text>
</comment>
<dbReference type="OrthoDB" id="9804441at2"/>
<feature type="binding site" evidence="8">
    <location>
        <position position="475"/>
    </location>
    <ligand>
        <name>substrate</name>
    </ligand>
</feature>
<name>A0A0D2IXG8_9BACT</name>
<evidence type="ECO:0000256" key="1">
    <source>
        <dbReference type="ARBA" id="ARBA00022490"/>
    </source>
</evidence>
<feature type="binding site" evidence="8">
    <location>
        <position position="341"/>
    </location>
    <ligand>
        <name>substrate</name>
    </ligand>
</feature>
<dbReference type="SUPFAM" id="SSF55326">
    <property type="entry name" value="PurM N-terminal domain-like"/>
    <property type="match status" value="2"/>
</dbReference>
<dbReference type="GO" id="GO:0005737">
    <property type="term" value="C:cytoplasm"/>
    <property type="evidence" value="ECO:0007669"/>
    <property type="project" value="UniProtKB-SubCell"/>
</dbReference>
<evidence type="ECO:0000256" key="4">
    <source>
        <dbReference type="ARBA" id="ARBA00022741"/>
    </source>
</evidence>
<feature type="binding site" evidence="8">
    <location>
        <position position="784"/>
    </location>
    <ligand>
        <name>ATP</name>
        <dbReference type="ChEBI" id="CHEBI:30616"/>
    </ligand>
</feature>
<dbReference type="InterPro" id="IPR010074">
    <property type="entry name" value="PRibForGlyAmidine_synth_PurL"/>
</dbReference>
<dbReference type="Gene3D" id="3.90.650.10">
    <property type="entry name" value="PurM-like C-terminal domain"/>
    <property type="match status" value="2"/>
</dbReference>
<dbReference type="FunCoup" id="A0A0D2IXG8">
    <property type="interactions" value="550"/>
</dbReference>
<dbReference type="EC" id="6.3.5.3" evidence="8"/>
<feature type="binding site" evidence="8">
    <location>
        <position position="503"/>
    </location>
    <ligand>
        <name>Mg(2+)</name>
        <dbReference type="ChEBI" id="CHEBI:18420"/>
        <label>2</label>
    </ligand>
</feature>
<feature type="active site" description="Proton acceptor" evidence="8">
    <location>
        <position position="320"/>
    </location>
</feature>
<comment type="pathway">
    <text evidence="8">Purine metabolism; IMP biosynthesis via de novo pathway; 5-amino-1-(5-phospho-D-ribosyl)imidazole from N(2)-formyl-N(1)-(5-phospho-D-ribosyl)glycinamide: step 1/2.</text>
</comment>
<evidence type="ECO:0000256" key="5">
    <source>
        <dbReference type="ARBA" id="ARBA00022755"/>
    </source>
</evidence>
<dbReference type="InterPro" id="IPR010918">
    <property type="entry name" value="PurM-like_C_dom"/>
</dbReference>
<dbReference type="GO" id="GO:0000287">
    <property type="term" value="F:magnesium ion binding"/>
    <property type="evidence" value="ECO:0007669"/>
    <property type="project" value="UniProtKB-UniRule"/>
</dbReference>
<accession>A0A0D2IXG8</accession>
<dbReference type="CDD" id="cd02203">
    <property type="entry name" value="PurL_repeat1"/>
    <property type="match status" value="1"/>
</dbReference>
<reference evidence="12 13" key="1">
    <citation type="submission" date="2013-11" db="EMBL/GenBank/DDBJ databases">
        <title>Metagenomic analysis of a methanogenic consortium involved in long chain n-alkane degradation.</title>
        <authorList>
            <person name="Davidova I.A."/>
            <person name="Callaghan A.V."/>
            <person name="Wawrik B."/>
            <person name="Pruitt S."/>
            <person name="Marks C."/>
            <person name="Duncan K.E."/>
            <person name="Suflita J.M."/>
        </authorList>
    </citation>
    <scope>NUCLEOTIDE SEQUENCE [LARGE SCALE GENOMIC DNA]</scope>
    <source>
        <strain evidence="12 13">SPR</strain>
    </source>
</reference>
<gene>
    <name evidence="8" type="primary">purL</name>
    <name evidence="12" type="ORF">X474_27830</name>
</gene>
<comment type="subunit">
    <text evidence="8">Monomer. Part of the FGAM synthase complex composed of 1 PurL, 1 PurQ and 2 PurS subunits.</text>
</comment>
<feature type="binding site" evidence="8">
    <location>
        <begin position="546"/>
        <end position="548"/>
    </location>
    <ligand>
        <name>substrate</name>
    </ligand>
</feature>
<dbReference type="HAMAP" id="MF_00420">
    <property type="entry name" value="PurL_2"/>
    <property type="match status" value="1"/>
</dbReference>
<protein>
    <recommendedName>
        <fullName evidence="8">Phosphoribosylformylglycinamidine synthase subunit PurL</fullName>
        <shortName evidence="8">FGAM synthase</shortName>
        <ecNumber evidence="8">6.3.5.3</ecNumber>
    </recommendedName>
    <alternativeName>
        <fullName evidence="8">Formylglycinamide ribonucleotide amidotransferase subunit II</fullName>
        <shortName evidence="8">FGAR amidotransferase II</shortName>
        <shortName evidence="8">FGAR-AT II</shortName>
    </alternativeName>
    <alternativeName>
        <fullName evidence="8">Glutamine amidotransferase PurL</fullName>
    </alternativeName>
    <alternativeName>
        <fullName evidence="8">Phosphoribosylformylglycinamidine synthase subunit II</fullName>
    </alternativeName>
</protein>
<keyword evidence="2 8" id="KW-0436">Ligase</keyword>
<dbReference type="SUPFAM" id="SSF82697">
    <property type="entry name" value="PurS-like"/>
    <property type="match status" value="1"/>
</dbReference>
<evidence type="ECO:0000259" key="10">
    <source>
        <dbReference type="Pfam" id="PF02769"/>
    </source>
</evidence>
<dbReference type="Pfam" id="PF00586">
    <property type="entry name" value="AIRS"/>
    <property type="match status" value="1"/>
</dbReference>
<keyword evidence="4 8" id="KW-0547">Nucleotide-binding</keyword>
<proteinExistence type="inferred from homology"/>
<dbReference type="PANTHER" id="PTHR43555">
    <property type="entry name" value="PHOSPHORIBOSYLFORMYLGLYCINAMIDINE SYNTHASE SUBUNIT PURL"/>
    <property type="match status" value="1"/>
</dbReference>
<evidence type="ECO:0000313" key="13">
    <source>
        <dbReference type="Proteomes" id="UP000032233"/>
    </source>
</evidence>
<organism evidence="12 13">
    <name type="scientific">Dethiosulfatarculus sandiegensis</name>
    <dbReference type="NCBI Taxonomy" id="1429043"/>
    <lineage>
        <taxon>Bacteria</taxon>
        <taxon>Pseudomonadati</taxon>
        <taxon>Thermodesulfobacteriota</taxon>
        <taxon>Desulfarculia</taxon>
        <taxon>Desulfarculales</taxon>
        <taxon>Desulfarculaceae</taxon>
        <taxon>Dethiosulfatarculus</taxon>
    </lineage>
</organism>
<evidence type="ECO:0000313" key="12">
    <source>
        <dbReference type="EMBL" id="KIX10744.1"/>
    </source>
</evidence>
<dbReference type="UniPathway" id="UPA00074">
    <property type="reaction ID" value="UER00128"/>
</dbReference>
<keyword evidence="3 8" id="KW-0479">Metal-binding</keyword>
<comment type="caution">
    <text evidence="12">The sequence shown here is derived from an EMBL/GenBank/DDBJ whole genome shotgun (WGS) entry which is preliminary data.</text>
</comment>
<keyword evidence="6 8" id="KW-0067">ATP-binding</keyword>
<comment type="subcellular location">
    <subcellularLocation>
        <location evidence="8">Cytoplasm</location>
    </subcellularLocation>
</comment>
<dbReference type="AlphaFoldDB" id="A0A0D2IXG8"/>
<keyword evidence="1 8" id="KW-0963">Cytoplasm</keyword>
<feature type="binding site" evidence="8">
    <location>
        <position position="739"/>
    </location>
    <ligand>
        <name>ATP</name>
        <dbReference type="ChEBI" id="CHEBI:30616"/>
    </ligand>
</feature>
<keyword evidence="7 8" id="KW-0460">Magnesium</keyword>
<feature type="domain" description="PurM-like C-terminal" evidence="10">
    <location>
        <begin position="438"/>
        <end position="590"/>
    </location>
</feature>
<comment type="caution">
    <text evidence="8">Lacks conserved residue(s) required for the propagation of feature annotation.</text>
</comment>
<dbReference type="PATRIC" id="fig|1429043.3.peg.5915"/>